<keyword evidence="2" id="KW-1185">Reference proteome</keyword>
<proteinExistence type="predicted"/>
<organism evidence="1 2">
    <name type="scientific">Pistacia integerrima</name>
    <dbReference type="NCBI Taxonomy" id="434235"/>
    <lineage>
        <taxon>Eukaryota</taxon>
        <taxon>Viridiplantae</taxon>
        <taxon>Streptophyta</taxon>
        <taxon>Embryophyta</taxon>
        <taxon>Tracheophyta</taxon>
        <taxon>Spermatophyta</taxon>
        <taxon>Magnoliopsida</taxon>
        <taxon>eudicotyledons</taxon>
        <taxon>Gunneridae</taxon>
        <taxon>Pentapetalae</taxon>
        <taxon>rosids</taxon>
        <taxon>malvids</taxon>
        <taxon>Sapindales</taxon>
        <taxon>Anacardiaceae</taxon>
        <taxon>Pistacia</taxon>
    </lineage>
</organism>
<name>A0ACC0YBV7_9ROSI</name>
<gene>
    <name evidence="1" type="ORF">Pint_26101</name>
</gene>
<protein>
    <submittedName>
        <fullName evidence="1">Uncharacterized protein</fullName>
    </submittedName>
</protein>
<sequence length="71" mass="8348">MANMIIEEKWKGKKRCFGVLFPNFGTRHKLSKKAARKVKAVAFLLAQGEKFLKISSRPFQRRFPTRLLRKL</sequence>
<evidence type="ECO:0000313" key="1">
    <source>
        <dbReference type="EMBL" id="KAJ0034620.1"/>
    </source>
</evidence>
<dbReference type="Proteomes" id="UP001163603">
    <property type="component" value="Chromosome 7"/>
</dbReference>
<dbReference type="EMBL" id="CM047742">
    <property type="protein sequence ID" value="KAJ0034620.1"/>
    <property type="molecule type" value="Genomic_DNA"/>
</dbReference>
<evidence type="ECO:0000313" key="2">
    <source>
        <dbReference type="Proteomes" id="UP001163603"/>
    </source>
</evidence>
<accession>A0ACC0YBV7</accession>
<reference evidence="2" key="1">
    <citation type="journal article" date="2023" name="G3 (Bethesda)">
        <title>Genome assembly and association tests identify interacting loci associated with vigor, precocity, and sex in interspecific pistachio rootstocks.</title>
        <authorList>
            <person name="Palmer W."/>
            <person name="Jacygrad E."/>
            <person name="Sagayaradj S."/>
            <person name="Cavanaugh K."/>
            <person name="Han R."/>
            <person name="Bertier L."/>
            <person name="Beede B."/>
            <person name="Kafkas S."/>
            <person name="Golino D."/>
            <person name="Preece J."/>
            <person name="Michelmore R."/>
        </authorList>
    </citation>
    <scope>NUCLEOTIDE SEQUENCE [LARGE SCALE GENOMIC DNA]</scope>
</reference>
<comment type="caution">
    <text evidence="1">The sequence shown here is derived from an EMBL/GenBank/DDBJ whole genome shotgun (WGS) entry which is preliminary data.</text>
</comment>